<dbReference type="InParanoid" id="D6WVM3"/>
<dbReference type="PANTHER" id="PTHR24256">
    <property type="entry name" value="TRYPTASE-RELATED"/>
    <property type="match status" value="1"/>
</dbReference>
<evidence type="ECO:0000259" key="4">
    <source>
        <dbReference type="PROSITE" id="PS50240"/>
    </source>
</evidence>
<dbReference type="GO" id="GO:0005615">
    <property type="term" value="C:extracellular space"/>
    <property type="evidence" value="ECO:0000318"/>
    <property type="project" value="GO_Central"/>
</dbReference>
<evidence type="ECO:0000256" key="2">
    <source>
        <dbReference type="ARBA" id="ARBA00024195"/>
    </source>
</evidence>
<reference evidence="5 6" key="2">
    <citation type="journal article" date="2010" name="Nucleic Acids Res.">
        <title>BeetleBase in 2010: revisions to provide comprehensive genomic information for Tribolium castaneum.</title>
        <authorList>
            <person name="Kim H.S."/>
            <person name="Murphy T."/>
            <person name="Xia J."/>
            <person name="Caragea D."/>
            <person name="Park Y."/>
            <person name="Beeman R.W."/>
            <person name="Lorenzen M.D."/>
            <person name="Butcher S."/>
            <person name="Manak J.R."/>
            <person name="Brown S.J."/>
        </authorList>
    </citation>
    <scope>GENOME REANNOTATION</scope>
    <source>
        <strain evidence="5 6">Georgia GA2</strain>
    </source>
</reference>
<sequence length="253" mass="27528">MWFCILIVCLISFSEGNGLEVINGNDAQKGQFPWQVLVASSTPDNDDVVCSGAIISHDWILTSAYCVYEMDSVGVFPGIFDLRDIPGHMIVAKTVIVHEDYNNKTLKNDIGLVKLESSLVFDETIQAITLSEDVIGDAVNVTISGWGHSNNDQDNLTTILQYATVPTIKNSECAKFYGSDVVTLNVLCTHNSDLVKGPCFNDGGAPLIINAGTDPQHVGIFSFLGEHGCEKNYPAGYTRTASYLNWVKNKTGI</sequence>
<keyword evidence="6" id="KW-1185">Reference proteome</keyword>
<dbReference type="Proteomes" id="UP000007266">
    <property type="component" value="Linkage group 8"/>
</dbReference>
<dbReference type="GO" id="GO:0045087">
    <property type="term" value="P:innate immune response"/>
    <property type="evidence" value="ECO:0000318"/>
    <property type="project" value="GO_Central"/>
</dbReference>
<dbReference type="SUPFAM" id="SSF50494">
    <property type="entry name" value="Trypsin-like serine proteases"/>
    <property type="match status" value="1"/>
</dbReference>
<reference evidence="5 6" key="1">
    <citation type="journal article" date="2008" name="Nature">
        <title>The genome of the model beetle and pest Tribolium castaneum.</title>
        <authorList>
            <consortium name="Tribolium Genome Sequencing Consortium"/>
            <person name="Richards S."/>
            <person name="Gibbs R.A."/>
            <person name="Weinstock G.M."/>
            <person name="Brown S.J."/>
            <person name="Denell R."/>
            <person name="Beeman R.W."/>
            <person name="Gibbs R."/>
            <person name="Beeman R.W."/>
            <person name="Brown S.J."/>
            <person name="Bucher G."/>
            <person name="Friedrich M."/>
            <person name="Grimmelikhuijzen C.J."/>
            <person name="Klingler M."/>
            <person name="Lorenzen M."/>
            <person name="Richards S."/>
            <person name="Roth S."/>
            <person name="Schroder R."/>
            <person name="Tautz D."/>
            <person name="Zdobnov E.M."/>
            <person name="Muzny D."/>
            <person name="Gibbs R.A."/>
            <person name="Weinstock G.M."/>
            <person name="Attaway T."/>
            <person name="Bell S."/>
            <person name="Buhay C.J."/>
            <person name="Chandrabose M.N."/>
            <person name="Chavez D."/>
            <person name="Clerk-Blankenburg K.P."/>
            <person name="Cree A."/>
            <person name="Dao M."/>
            <person name="Davis C."/>
            <person name="Chacko J."/>
            <person name="Dinh H."/>
            <person name="Dugan-Rocha S."/>
            <person name="Fowler G."/>
            <person name="Garner T.T."/>
            <person name="Garnes J."/>
            <person name="Gnirke A."/>
            <person name="Hawes A."/>
            <person name="Hernandez J."/>
            <person name="Hines S."/>
            <person name="Holder M."/>
            <person name="Hume J."/>
            <person name="Jhangiani S.N."/>
            <person name="Joshi V."/>
            <person name="Khan Z.M."/>
            <person name="Jackson L."/>
            <person name="Kovar C."/>
            <person name="Kowis A."/>
            <person name="Lee S."/>
            <person name="Lewis L.R."/>
            <person name="Margolis J."/>
            <person name="Morgan M."/>
            <person name="Nazareth L.V."/>
            <person name="Nguyen N."/>
            <person name="Okwuonu G."/>
            <person name="Parker D."/>
            <person name="Richards S."/>
            <person name="Ruiz S.J."/>
            <person name="Santibanez J."/>
            <person name="Savard J."/>
            <person name="Scherer S.E."/>
            <person name="Schneider B."/>
            <person name="Sodergren E."/>
            <person name="Tautz D."/>
            <person name="Vattahil S."/>
            <person name="Villasana D."/>
            <person name="White C.S."/>
            <person name="Wright R."/>
            <person name="Park Y."/>
            <person name="Beeman R.W."/>
            <person name="Lord J."/>
            <person name="Oppert B."/>
            <person name="Lorenzen M."/>
            <person name="Brown S."/>
            <person name="Wang L."/>
            <person name="Savard J."/>
            <person name="Tautz D."/>
            <person name="Richards S."/>
            <person name="Weinstock G."/>
            <person name="Gibbs R.A."/>
            <person name="Liu Y."/>
            <person name="Worley K."/>
            <person name="Weinstock G."/>
            <person name="Elsik C.G."/>
            <person name="Reese J.T."/>
            <person name="Elhaik E."/>
            <person name="Landan G."/>
            <person name="Graur D."/>
            <person name="Arensburger P."/>
            <person name="Atkinson P."/>
            <person name="Beeman R.W."/>
            <person name="Beidler J."/>
            <person name="Brown S.J."/>
            <person name="Demuth J.P."/>
            <person name="Drury D.W."/>
            <person name="Du Y.Z."/>
            <person name="Fujiwara H."/>
            <person name="Lorenzen M."/>
            <person name="Maselli V."/>
            <person name="Osanai M."/>
            <person name="Park Y."/>
            <person name="Robertson H.M."/>
            <person name="Tu Z."/>
            <person name="Wang J.J."/>
            <person name="Wang S."/>
            <person name="Richards S."/>
            <person name="Song H."/>
            <person name="Zhang L."/>
            <person name="Sodergren E."/>
            <person name="Werner D."/>
            <person name="Stanke M."/>
            <person name="Morgenstern B."/>
            <person name="Solovyev V."/>
            <person name="Kosarev P."/>
            <person name="Brown G."/>
            <person name="Chen H.C."/>
            <person name="Ermolaeva O."/>
            <person name="Hlavina W."/>
            <person name="Kapustin Y."/>
            <person name="Kiryutin B."/>
            <person name="Kitts P."/>
            <person name="Maglott D."/>
            <person name="Pruitt K."/>
            <person name="Sapojnikov V."/>
            <person name="Souvorov A."/>
            <person name="Mackey A.J."/>
            <person name="Waterhouse R.M."/>
            <person name="Wyder S."/>
            <person name="Zdobnov E.M."/>
            <person name="Zdobnov E.M."/>
            <person name="Wyder S."/>
            <person name="Kriventseva E.V."/>
            <person name="Kadowaki T."/>
            <person name="Bork P."/>
            <person name="Aranda M."/>
            <person name="Bao R."/>
            <person name="Beermann A."/>
            <person name="Berns N."/>
            <person name="Bolognesi R."/>
            <person name="Bonneton F."/>
            <person name="Bopp D."/>
            <person name="Brown S.J."/>
            <person name="Bucher G."/>
            <person name="Butts T."/>
            <person name="Chaumot A."/>
            <person name="Denell R.E."/>
            <person name="Ferrier D.E."/>
            <person name="Friedrich M."/>
            <person name="Gordon C.M."/>
            <person name="Jindra M."/>
            <person name="Klingler M."/>
            <person name="Lan Q."/>
            <person name="Lattorff H.M."/>
            <person name="Laudet V."/>
            <person name="von Levetsow C."/>
            <person name="Liu Z."/>
            <person name="Lutz R."/>
            <person name="Lynch J.A."/>
            <person name="da Fonseca R.N."/>
            <person name="Posnien N."/>
            <person name="Reuter R."/>
            <person name="Roth S."/>
            <person name="Savard J."/>
            <person name="Schinko J.B."/>
            <person name="Schmitt C."/>
            <person name="Schoppmeier M."/>
            <person name="Schroder R."/>
            <person name="Shippy T.D."/>
            <person name="Simonnet F."/>
            <person name="Marques-Souza H."/>
            <person name="Tautz D."/>
            <person name="Tomoyasu Y."/>
            <person name="Trauner J."/>
            <person name="Van der Zee M."/>
            <person name="Vervoort M."/>
            <person name="Wittkopp N."/>
            <person name="Wimmer E.A."/>
            <person name="Yang X."/>
            <person name="Jones A.K."/>
            <person name="Sattelle D.B."/>
            <person name="Ebert P.R."/>
            <person name="Nelson D."/>
            <person name="Scott J.G."/>
            <person name="Beeman R.W."/>
            <person name="Muthukrishnan S."/>
            <person name="Kramer K.J."/>
            <person name="Arakane Y."/>
            <person name="Beeman R.W."/>
            <person name="Zhu Q."/>
            <person name="Hogenkamp D."/>
            <person name="Dixit R."/>
            <person name="Oppert B."/>
            <person name="Jiang H."/>
            <person name="Zou Z."/>
            <person name="Marshall J."/>
            <person name="Elpidina E."/>
            <person name="Vinokurov K."/>
            <person name="Oppert C."/>
            <person name="Zou Z."/>
            <person name="Evans J."/>
            <person name="Lu Z."/>
            <person name="Zhao P."/>
            <person name="Sumathipala N."/>
            <person name="Altincicek B."/>
            <person name="Vilcinskas A."/>
            <person name="Williams M."/>
            <person name="Hultmark D."/>
            <person name="Hetru C."/>
            <person name="Jiang H."/>
            <person name="Grimmelikhuijzen C.J."/>
            <person name="Hauser F."/>
            <person name="Cazzamali G."/>
            <person name="Williamson M."/>
            <person name="Park Y."/>
            <person name="Li B."/>
            <person name="Tanaka Y."/>
            <person name="Predel R."/>
            <person name="Neupert S."/>
            <person name="Schachtner J."/>
            <person name="Verleyen P."/>
            <person name="Raible F."/>
            <person name="Bork P."/>
            <person name="Friedrich M."/>
            <person name="Walden K.K."/>
            <person name="Robertson H.M."/>
            <person name="Angeli S."/>
            <person name="Foret S."/>
            <person name="Bucher G."/>
            <person name="Schuetz S."/>
            <person name="Maleszka R."/>
            <person name="Wimmer E.A."/>
            <person name="Beeman R.W."/>
            <person name="Lorenzen M."/>
            <person name="Tomoyasu Y."/>
            <person name="Miller S.C."/>
            <person name="Grossmann D."/>
            <person name="Bucher G."/>
        </authorList>
    </citation>
    <scope>NUCLEOTIDE SEQUENCE [LARGE SCALE GENOMIC DNA]</scope>
    <source>
        <strain evidence="5 6">Georgia GA2</strain>
    </source>
</reference>
<feature type="domain" description="Peptidase S1" evidence="4">
    <location>
        <begin position="21"/>
        <end position="252"/>
    </location>
</feature>
<accession>D6WVM3</accession>
<dbReference type="GO" id="GO:0004252">
    <property type="term" value="F:serine-type endopeptidase activity"/>
    <property type="evidence" value="ECO:0007669"/>
    <property type="project" value="InterPro"/>
</dbReference>
<gene>
    <name evidence="5" type="primary">AUGUSTUS-3.0.2_06246</name>
    <name evidence="5" type="ORF">TcasGA2_TC006246</name>
</gene>
<evidence type="ECO:0000256" key="1">
    <source>
        <dbReference type="ARBA" id="ARBA00023157"/>
    </source>
</evidence>
<name>D6WVM3_TRICA</name>
<dbReference type="CDD" id="cd00190">
    <property type="entry name" value="Tryp_SPc"/>
    <property type="match status" value="1"/>
</dbReference>
<proteinExistence type="inferred from homology"/>
<dbReference type="SMART" id="SM00020">
    <property type="entry name" value="Tryp_SPc"/>
    <property type="match status" value="1"/>
</dbReference>
<keyword evidence="5" id="KW-0378">Hydrolase</keyword>
<feature type="chain" id="PRO_5007310824" evidence="3">
    <location>
        <begin position="19"/>
        <end position="253"/>
    </location>
</feature>
<dbReference type="HOGENOM" id="CLU_006842_7_6_1"/>
<dbReference type="FunFam" id="2.40.10.10:FF:000068">
    <property type="entry name" value="transmembrane protease serine 2"/>
    <property type="match status" value="1"/>
</dbReference>
<dbReference type="OrthoDB" id="6748788at2759"/>
<dbReference type="InterPro" id="IPR009003">
    <property type="entry name" value="Peptidase_S1_PA"/>
</dbReference>
<protein>
    <submittedName>
        <fullName evidence="5">Serine protease H70</fullName>
    </submittedName>
</protein>
<keyword evidence="5" id="KW-0645">Protease</keyword>
<dbReference type="AlphaFoldDB" id="D6WVM3"/>
<keyword evidence="1" id="KW-1015">Disulfide bond</keyword>
<dbReference type="EMBL" id="KQ971357">
    <property type="protein sequence ID" value="EFA09219.2"/>
    <property type="molecule type" value="Genomic_DNA"/>
</dbReference>
<feature type="signal peptide" evidence="3">
    <location>
        <begin position="1"/>
        <end position="18"/>
    </location>
</feature>
<comment type="similarity">
    <text evidence="2">Belongs to the peptidase S1 family. CLIP subfamily.</text>
</comment>
<dbReference type="Gene3D" id="2.40.10.10">
    <property type="entry name" value="Trypsin-like serine proteases"/>
    <property type="match status" value="1"/>
</dbReference>
<dbReference type="PRINTS" id="PR00722">
    <property type="entry name" value="CHYMOTRYPSIN"/>
</dbReference>
<dbReference type="InterPro" id="IPR001254">
    <property type="entry name" value="Trypsin_dom"/>
</dbReference>
<evidence type="ECO:0000313" key="5">
    <source>
        <dbReference type="EMBL" id="EFA09219.2"/>
    </source>
</evidence>
<dbReference type="InterPro" id="IPR051487">
    <property type="entry name" value="Ser/Thr_Proteases_Immune/Dev"/>
</dbReference>
<dbReference type="InterPro" id="IPR001314">
    <property type="entry name" value="Peptidase_S1A"/>
</dbReference>
<dbReference type="InterPro" id="IPR043504">
    <property type="entry name" value="Peptidase_S1_PA_chymotrypsin"/>
</dbReference>
<dbReference type="STRING" id="7070.D6WVM3"/>
<organism evidence="5 6">
    <name type="scientific">Tribolium castaneum</name>
    <name type="common">Red flour beetle</name>
    <dbReference type="NCBI Taxonomy" id="7070"/>
    <lineage>
        <taxon>Eukaryota</taxon>
        <taxon>Metazoa</taxon>
        <taxon>Ecdysozoa</taxon>
        <taxon>Arthropoda</taxon>
        <taxon>Hexapoda</taxon>
        <taxon>Insecta</taxon>
        <taxon>Pterygota</taxon>
        <taxon>Neoptera</taxon>
        <taxon>Endopterygota</taxon>
        <taxon>Coleoptera</taxon>
        <taxon>Polyphaga</taxon>
        <taxon>Cucujiformia</taxon>
        <taxon>Tenebrionidae</taxon>
        <taxon>Tenebrionidae incertae sedis</taxon>
        <taxon>Tribolium</taxon>
    </lineage>
</organism>
<dbReference type="Pfam" id="PF00089">
    <property type="entry name" value="Trypsin"/>
    <property type="match status" value="1"/>
</dbReference>
<evidence type="ECO:0000256" key="3">
    <source>
        <dbReference type="SAM" id="SignalP"/>
    </source>
</evidence>
<dbReference type="GO" id="GO:0006508">
    <property type="term" value="P:proteolysis"/>
    <property type="evidence" value="ECO:0007669"/>
    <property type="project" value="UniProtKB-KW"/>
</dbReference>
<dbReference type="eggNOG" id="KOG3627">
    <property type="taxonomic scope" value="Eukaryota"/>
</dbReference>
<keyword evidence="3" id="KW-0732">Signal</keyword>
<dbReference type="PROSITE" id="PS50240">
    <property type="entry name" value="TRYPSIN_DOM"/>
    <property type="match status" value="1"/>
</dbReference>
<evidence type="ECO:0000313" key="6">
    <source>
        <dbReference type="Proteomes" id="UP000007266"/>
    </source>
</evidence>